<evidence type="ECO:0000256" key="5">
    <source>
        <dbReference type="SAM" id="Phobius"/>
    </source>
</evidence>
<proteinExistence type="inferred from homology"/>
<keyword evidence="5" id="KW-0812">Transmembrane</keyword>
<name>A0ABQ5S6E7_9CHLO</name>
<evidence type="ECO:0000313" key="7">
    <source>
        <dbReference type="Proteomes" id="UP001165090"/>
    </source>
</evidence>
<keyword evidence="2" id="KW-0328">Glycosyltransferase</keyword>
<evidence type="ECO:0008006" key="8">
    <source>
        <dbReference type="Google" id="ProtNLM"/>
    </source>
</evidence>
<keyword evidence="5" id="KW-1133">Transmembrane helix</keyword>
<dbReference type="PANTHER" id="PTHR31306:SF11">
    <property type="entry name" value="NUCLEOTIDE-DIPHOSPHO-SUGAR TRANSFERASE DOMAIN-CONTAINING PROTEIN"/>
    <property type="match status" value="1"/>
</dbReference>
<dbReference type="Pfam" id="PF05637">
    <property type="entry name" value="Glyco_transf_34"/>
    <property type="match status" value="1"/>
</dbReference>
<accession>A0ABQ5S6E7</accession>
<dbReference type="InterPro" id="IPR008630">
    <property type="entry name" value="Glyco_trans_34"/>
</dbReference>
<dbReference type="Proteomes" id="UP001165090">
    <property type="component" value="Unassembled WGS sequence"/>
</dbReference>
<keyword evidence="7" id="KW-1185">Reference proteome</keyword>
<keyword evidence="5" id="KW-0472">Membrane</keyword>
<dbReference type="Gene3D" id="3.90.550.10">
    <property type="entry name" value="Spore Coat Polysaccharide Biosynthesis Protein SpsA, Chain A"/>
    <property type="match status" value="1"/>
</dbReference>
<feature type="transmembrane region" description="Helical" evidence="5">
    <location>
        <begin position="16"/>
        <end position="37"/>
    </location>
</feature>
<organism evidence="6 7">
    <name type="scientific">Volvox africanus</name>
    <dbReference type="NCBI Taxonomy" id="51714"/>
    <lineage>
        <taxon>Eukaryota</taxon>
        <taxon>Viridiplantae</taxon>
        <taxon>Chlorophyta</taxon>
        <taxon>core chlorophytes</taxon>
        <taxon>Chlorophyceae</taxon>
        <taxon>CS clade</taxon>
        <taxon>Chlamydomonadales</taxon>
        <taxon>Volvocaceae</taxon>
        <taxon>Volvox</taxon>
    </lineage>
</organism>
<dbReference type="PANTHER" id="PTHR31306">
    <property type="entry name" value="ALPHA-1,6-MANNOSYLTRANSFERASE MNN11-RELATED"/>
    <property type="match status" value="1"/>
</dbReference>
<reference evidence="6 7" key="1">
    <citation type="journal article" date="2023" name="IScience">
        <title>Expanded male sex-determining region conserved during the evolution of homothallism in the green alga Volvox.</title>
        <authorList>
            <person name="Yamamoto K."/>
            <person name="Matsuzaki R."/>
            <person name="Mahakham W."/>
            <person name="Heman W."/>
            <person name="Sekimoto H."/>
            <person name="Kawachi M."/>
            <person name="Minakuchi Y."/>
            <person name="Toyoda A."/>
            <person name="Nozaki H."/>
        </authorList>
    </citation>
    <scope>NUCLEOTIDE SEQUENCE [LARGE SCALE GENOMIC DNA]</scope>
    <source>
        <strain evidence="6 7">NIES-4468</strain>
    </source>
</reference>
<keyword evidence="3" id="KW-0808">Transferase</keyword>
<evidence type="ECO:0000313" key="6">
    <source>
        <dbReference type="EMBL" id="GLI64806.1"/>
    </source>
</evidence>
<protein>
    <recommendedName>
        <fullName evidence="8">Nucleotide-diphospho-sugar transferase domain-containing protein</fullName>
    </recommendedName>
</protein>
<feature type="region of interest" description="Disordered" evidence="4">
    <location>
        <begin position="440"/>
        <end position="468"/>
    </location>
</feature>
<comment type="similarity">
    <text evidence="1">Belongs to the glycosyltransferase 34 family.</text>
</comment>
<dbReference type="EMBL" id="BSDZ01000021">
    <property type="protein sequence ID" value="GLI64806.1"/>
    <property type="molecule type" value="Genomic_DNA"/>
</dbReference>
<evidence type="ECO:0000256" key="3">
    <source>
        <dbReference type="ARBA" id="ARBA00022679"/>
    </source>
</evidence>
<dbReference type="InterPro" id="IPR029044">
    <property type="entry name" value="Nucleotide-diphossugar_trans"/>
</dbReference>
<evidence type="ECO:0000256" key="4">
    <source>
        <dbReference type="SAM" id="MobiDB-lite"/>
    </source>
</evidence>
<evidence type="ECO:0000256" key="2">
    <source>
        <dbReference type="ARBA" id="ARBA00022676"/>
    </source>
</evidence>
<comment type="caution">
    <text evidence="6">The sequence shown here is derived from an EMBL/GenBank/DDBJ whole genome shotgun (WGS) entry which is preliminary data.</text>
</comment>
<gene>
    <name evidence="6" type="ORF">VaNZ11_008213</name>
</gene>
<evidence type="ECO:0000256" key="1">
    <source>
        <dbReference type="ARBA" id="ARBA00005664"/>
    </source>
</evidence>
<sequence length="482" mass="52699">MASFAASRLTHQPSPTTQACIIVALLPIILHIFLWAMRVPHLGGEALLQVALPPNCSMHPLESLLIQQKDTFENICFTPAAEEGAAADAPTPFATVVTIQAGLSAQFKSMIRTNRLIYAVKQGYRYCEINELPDPTRRASWNKLAVALGLVLSGCSEYLFIVDADALIVGTAVRLQDLIAAHDPARRASMLISREYPRVGEPSHINMGVFLVAQRPGAADILSHVYNWHVNAHQHQEQRGFNDHLNAWMEQERRYGAAAADGAGTVGMDFSQPSNNVSAAVTPDRDAAARPTSATTSATPAVDAASAASGLLLVDHSVFNQHLEIYNRMPMEQRRRTFVVHWAGPHGGTDKLTVMRADIAEMQDLRRAVAVEAADAASPLCIGAPGIRIVQRSLGWRFVTWTSKRWAKSYLAFYRLGLWSKLEVLSVSSAVVARGQEPRRSAAQWRAAGKPEGARAGSPAALHRRSATQHSEPVLAWMRMQF</sequence>